<feature type="transmembrane region" description="Helical" evidence="10">
    <location>
        <begin position="589"/>
        <end position="609"/>
    </location>
</feature>
<feature type="transmembrane region" description="Helical" evidence="10">
    <location>
        <begin position="1036"/>
        <end position="1056"/>
    </location>
</feature>
<keyword evidence="3" id="KW-0813">Transport</keyword>
<accession>A0A2P8A5Z8</accession>
<dbReference type="InterPro" id="IPR004713">
    <property type="entry name" value="CaH_exchang"/>
</dbReference>
<feature type="compositionally biased region" description="Basic and acidic residues" evidence="9">
    <location>
        <begin position="895"/>
        <end position="914"/>
    </location>
</feature>
<feature type="transmembrane region" description="Helical" evidence="10">
    <location>
        <begin position="256"/>
        <end position="283"/>
    </location>
</feature>
<feature type="transmembrane region" description="Helical" evidence="10">
    <location>
        <begin position="1063"/>
        <end position="1082"/>
    </location>
</feature>
<feature type="region of interest" description="Disordered" evidence="9">
    <location>
        <begin position="859"/>
        <end position="918"/>
    </location>
</feature>
<sequence>MANNAGSGDKATQSQASATSSGITSPRERSQDAQSAGDGVQYDTIRTRPADSSRNYGSISSTQSRPQPQAQGSSRTPKRPATIRQTSSTRGPRSKEFSVDDSLEEVDQDQRMAKTQTQQLRRQASTIRRKSVATPVLARVESDDREDDEAAETPDTVRRATVTGHPSSDDSEDTIRPEEEEEPTTPEDEDEGDLSDAESFTLKDRQEAINETHPFGIRIWKPALYKKDRSVQANAEGDIHSTPGGSVSRWLAVFNIFWTLLFGWWLALLSLVGGILCTVLGFIAGGTDYGFVLFKLAGYIFFPFGKFVRLEHDEAYMEEDEGEGRSISEYERWQTGDLEEGRLFFGPRRGLVGQRRDSMDSLGETDALLGRPSRVGSSGSGITPNVKKRPFGRGEWNPGRVIFFTFFYIFLTPLFLLVSAICWFLVFTIPMGRVVGLLLYHLRRHPLALSFHSDSTYSRQPDTQSSSILLCTYRAVGIKYWKYTVDGTNIFLINLLALVAFTIFDFYVLHEVFHMHSPITSSGGIFILALLSIIPLAYFIGQAVASISAQSTMGVGATVNAFFSTVIEVFLYCVALQQGKGQLVEGSIIGSIFAGILLLPGLSMCFGAIRRKTQRFNVKSASATSTMLMFALIGSFGPTLFYQIYGSHELNCHLCSDSDAMGSDRDCRRCYFNQNPDLNDRFFLTAVRPYIWFSASMLFLSYVIGLIFTLRTHAAIIWNNEPEEKKEKMERSTVTINPGKPAHLTVPFDPHSTMSRQTTSNSVSPRDNIKDSQLYKRILGQSLRSAGLAAQNKNVKKDVTSTEASPMSPRTPYIIPPEDPASPDKPRTPSVRIPGLSTEDNNNLVRQVAEMAATAATVAARDVVRPHRGERKTSTLKPDSQPPLLSGTATPHPTATHEESEGMHVAGGDDHAGGGHDAPNWSRTKSVVILLSATVAYAVIAEILVDTVDSVLDNVDIDEKFVGITLFALVPNTTEFLNAISFAMNGNIALSMEIGSAYALQVMLLQVPALVLFTAVQGVRGTWTEAEAAMHSFSLIFPQWDMVTVILGLFLMNYVVGEGKSNYFKGSMLVLSYLVVLVGFWFTGYSDADVMGINRFDTLAIGNRIETFKTIGQSTKGMAYRSEL</sequence>
<evidence type="ECO:0000313" key="14">
    <source>
        <dbReference type="Proteomes" id="UP000243723"/>
    </source>
</evidence>
<feature type="domain" description="Inner membrane component" evidence="12">
    <location>
        <begin position="253"/>
        <end position="306"/>
    </location>
</feature>
<feature type="transmembrane region" description="Helical" evidence="10">
    <location>
        <begin position="289"/>
        <end position="308"/>
    </location>
</feature>
<dbReference type="EMBL" id="NHZQ01000066">
    <property type="protein sequence ID" value="PSK55886.1"/>
    <property type="molecule type" value="Genomic_DNA"/>
</dbReference>
<keyword evidence="6 10" id="KW-1133">Transmembrane helix</keyword>
<dbReference type="InterPro" id="IPR004837">
    <property type="entry name" value="NaCa_Exmemb"/>
</dbReference>
<dbReference type="Proteomes" id="UP000243723">
    <property type="component" value="Unassembled WGS sequence"/>
</dbReference>
<feature type="region of interest" description="Disordered" evidence="9">
    <location>
        <begin position="736"/>
        <end position="767"/>
    </location>
</feature>
<dbReference type="Pfam" id="PF01699">
    <property type="entry name" value="Na_Ca_ex"/>
    <property type="match status" value="2"/>
</dbReference>
<evidence type="ECO:0000256" key="4">
    <source>
        <dbReference type="ARBA" id="ARBA00022553"/>
    </source>
</evidence>
<feature type="transmembrane region" description="Helical" evidence="10">
    <location>
        <begin position="927"/>
        <end position="945"/>
    </location>
</feature>
<evidence type="ECO:0000256" key="6">
    <source>
        <dbReference type="ARBA" id="ARBA00022989"/>
    </source>
</evidence>
<feature type="transmembrane region" description="Helical" evidence="10">
    <location>
        <begin position="397"/>
        <end position="417"/>
    </location>
</feature>
<feature type="compositionally biased region" description="Low complexity" evidence="9">
    <location>
        <begin position="11"/>
        <end position="21"/>
    </location>
</feature>
<keyword evidence="8 10" id="KW-0472">Membrane</keyword>
<feature type="domain" description="Sodium/calcium exchanger membrane region" evidence="11">
    <location>
        <begin position="524"/>
        <end position="633"/>
    </location>
</feature>
<keyword evidence="14" id="KW-1185">Reference proteome</keyword>
<dbReference type="GO" id="GO:0006874">
    <property type="term" value="P:intracellular calcium ion homeostasis"/>
    <property type="evidence" value="ECO:0007669"/>
    <property type="project" value="TreeGrafter"/>
</dbReference>
<evidence type="ECO:0000259" key="11">
    <source>
        <dbReference type="Pfam" id="PF01699"/>
    </source>
</evidence>
<evidence type="ECO:0000256" key="2">
    <source>
        <dbReference type="ARBA" id="ARBA00008170"/>
    </source>
</evidence>
<organism evidence="13 14">
    <name type="scientific">Elsinoe australis</name>
    <dbReference type="NCBI Taxonomy" id="40998"/>
    <lineage>
        <taxon>Eukaryota</taxon>
        <taxon>Fungi</taxon>
        <taxon>Dikarya</taxon>
        <taxon>Ascomycota</taxon>
        <taxon>Pezizomycotina</taxon>
        <taxon>Dothideomycetes</taxon>
        <taxon>Dothideomycetidae</taxon>
        <taxon>Myriangiales</taxon>
        <taxon>Elsinoaceae</taxon>
        <taxon>Elsinoe</taxon>
    </lineage>
</organism>
<feature type="compositionally biased region" description="Acidic residues" evidence="9">
    <location>
        <begin position="143"/>
        <end position="152"/>
    </location>
</feature>
<dbReference type="STRING" id="40998.A0A2P8A5Z8"/>
<feature type="transmembrane region" description="Helical" evidence="10">
    <location>
        <begin position="996"/>
        <end position="1016"/>
    </location>
</feature>
<feature type="transmembrane region" description="Helical" evidence="10">
    <location>
        <begin position="690"/>
        <end position="710"/>
    </location>
</feature>
<feature type="compositionally biased region" description="Polar residues" evidence="9">
    <location>
        <begin position="752"/>
        <end position="765"/>
    </location>
</feature>
<feature type="transmembrane region" description="Helical" evidence="10">
    <location>
        <begin position="489"/>
        <end position="509"/>
    </location>
</feature>
<name>A0A2P8A5Z8_9PEZI</name>
<dbReference type="GO" id="GO:0005774">
    <property type="term" value="C:vacuolar membrane"/>
    <property type="evidence" value="ECO:0007669"/>
    <property type="project" value="UniProtKB-ARBA"/>
</dbReference>
<reference evidence="13 14" key="1">
    <citation type="submission" date="2017-05" db="EMBL/GenBank/DDBJ databases">
        <title>Draft genome sequence of Elsinoe australis.</title>
        <authorList>
            <person name="Cheng Q."/>
        </authorList>
    </citation>
    <scope>NUCLEOTIDE SEQUENCE [LARGE SCALE GENOMIC DNA]</scope>
    <source>
        <strain evidence="13 14">NL1</strain>
    </source>
</reference>
<evidence type="ECO:0000256" key="5">
    <source>
        <dbReference type="ARBA" id="ARBA00022692"/>
    </source>
</evidence>
<feature type="domain" description="Sodium/calcium exchanger membrane region" evidence="11">
    <location>
        <begin position="926"/>
        <end position="1081"/>
    </location>
</feature>
<feature type="compositionally biased region" description="Acidic residues" evidence="9">
    <location>
        <begin position="178"/>
        <end position="196"/>
    </location>
</feature>
<dbReference type="FunFam" id="1.20.1420.30:FF:000014">
    <property type="entry name" value="Cation/H+ exchanger protein 2"/>
    <property type="match status" value="1"/>
</dbReference>
<evidence type="ECO:0000256" key="9">
    <source>
        <dbReference type="SAM" id="MobiDB-lite"/>
    </source>
</evidence>
<comment type="subcellular location">
    <subcellularLocation>
        <location evidence="1">Endomembrane system</location>
        <topology evidence="1">Multi-pass membrane protein</topology>
    </subcellularLocation>
</comment>
<dbReference type="OrthoDB" id="16982at2759"/>
<keyword evidence="7" id="KW-0406">Ion transport</keyword>
<evidence type="ECO:0000256" key="10">
    <source>
        <dbReference type="SAM" id="Phobius"/>
    </source>
</evidence>
<feature type="region of interest" description="Disordered" evidence="9">
    <location>
        <begin position="1"/>
        <end position="196"/>
    </location>
</feature>
<feature type="transmembrane region" description="Helical" evidence="10">
    <location>
        <begin position="521"/>
        <end position="541"/>
    </location>
</feature>
<dbReference type="Gene3D" id="1.20.1420.30">
    <property type="entry name" value="NCX, central ion-binding region"/>
    <property type="match status" value="2"/>
</dbReference>
<dbReference type="InterPro" id="IPR044880">
    <property type="entry name" value="NCX_ion-bd_dom_sf"/>
</dbReference>
<proteinExistence type="inferred from homology"/>
<dbReference type="PANTHER" id="PTHR31503">
    <property type="entry name" value="VACUOLAR CALCIUM ION TRANSPORTER"/>
    <property type="match status" value="1"/>
</dbReference>
<evidence type="ECO:0000256" key="8">
    <source>
        <dbReference type="ARBA" id="ARBA00023136"/>
    </source>
</evidence>
<gene>
    <name evidence="13" type="ORF">B9Z65_4764</name>
</gene>
<dbReference type="PANTHER" id="PTHR31503:SF10">
    <property type="entry name" value="VNX1 PROTEIN"/>
    <property type="match status" value="1"/>
</dbReference>
<feature type="transmembrane region" description="Helical" evidence="10">
    <location>
        <begin position="621"/>
        <end position="641"/>
    </location>
</feature>
<feature type="compositionally biased region" description="Polar residues" evidence="9">
    <location>
        <begin position="113"/>
        <end position="126"/>
    </location>
</feature>
<evidence type="ECO:0000256" key="1">
    <source>
        <dbReference type="ARBA" id="ARBA00004127"/>
    </source>
</evidence>
<feature type="region of interest" description="Disordered" evidence="9">
    <location>
        <begin position="787"/>
        <end position="841"/>
    </location>
</feature>
<comment type="caution">
    <text evidence="13">The sequence shown here is derived from an EMBL/GenBank/DDBJ whole genome shotgun (WGS) entry which is preliminary data.</text>
</comment>
<dbReference type="GO" id="GO:0012505">
    <property type="term" value="C:endomembrane system"/>
    <property type="evidence" value="ECO:0007669"/>
    <property type="project" value="UniProtKB-SubCell"/>
</dbReference>
<feature type="transmembrane region" description="Helical" evidence="10">
    <location>
        <begin position="553"/>
        <end position="577"/>
    </location>
</feature>
<evidence type="ECO:0000313" key="13">
    <source>
        <dbReference type="EMBL" id="PSK55886.1"/>
    </source>
</evidence>
<evidence type="ECO:0000256" key="3">
    <source>
        <dbReference type="ARBA" id="ARBA00022448"/>
    </source>
</evidence>
<dbReference type="GO" id="GO:0015369">
    <property type="term" value="F:calcium:proton antiporter activity"/>
    <property type="evidence" value="ECO:0007669"/>
    <property type="project" value="TreeGrafter"/>
</dbReference>
<feature type="compositionally biased region" description="Basic and acidic residues" evidence="9">
    <location>
        <begin position="862"/>
        <end position="873"/>
    </location>
</feature>
<dbReference type="AlphaFoldDB" id="A0A2P8A5Z8"/>
<keyword evidence="5 10" id="KW-0812">Transmembrane</keyword>
<feature type="transmembrane region" description="Helical" evidence="10">
    <location>
        <begin position="961"/>
        <end position="984"/>
    </location>
</feature>
<feature type="compositionally biased region" description="Polar residues" evidence="9">
    <location>
        <begin position="52"/>
        <end position="75"/>
    </location>
</feature>
<keyword evidence="4" id="KW-0597">Phosphoprotein</keyword>
<evidence type="ECO:0000259" key="12">
    <source>
        <dbReference type="Pfam" id="PF03733"/>
    </source>
</evidence>
<dbReference type="Pfam" id="PF03733">
    <property type="entry name" value="YccF"/>
    <property type="match status" value="1"/>
</dbReference>
<comment type="similarity">
    <text evidence="2">Belongs to the Ca(2+):cation antiporter (CaCA) (TC 2.A.19) family.</text>
</comment>
<dbReference type="InterPro" id="IPR005185">
    <property type="entry name" value="YccF"/>
</dbReference>
<evidence type="ECO:0000256" key="7">
    <source>
        <dbReference type="ARBA" id="ARBA00023065"/>
    </source>
</evidence>
<protein>
    <submittedName>
        <fullName evidence="13">Low affinity vacuolar monovalent cation/H(+) antiporter</fullName>
    </submittedName>
</protein>